<sequence>MMALLLSSGRYSAEEIGESKGVFCTLLCFAGWSVHEDTNGYEAIHLLCSGRSSMEEICELNTAFCKLLGFAGWSLQEDTNG</sequence>
<name>D5ACH0_PICSI</name>
<proteinExistence type="evidence at transcript level"/>
<accession>D5ACH0</accession>
<dbReference type="EMBL" id="BT123953">
    <property type="protein sequence ID" value="ADE77239.1"/>
    <property type="molecule type" value="mRNA"/>
</dbReference>
<evidence type="ECO:0000313" key="1">
    <source>
        <dbReference type="EMBL" id="ADE77239.1"/>
    </source>
</evidence>
<protein>
    <submittedName>
        <fullName evidence="1">Uncharacterized protein</fullName>
    </submittedName>
</protein>
<dbReference type="AlphaFoldDB" id="D5ACH0"/>
<organism evidence="1">
    <name type="scientific">Picea sitchensis</name>
    <name type="common">Sitka spruce</name>
    <name type="synonym">Pinus sitchensis</name>
    <dbReference type="NCBI Taxonomy" id="3332"/>
    <lineage>
        <taxon>Eukaryota</taxon>
        <taxon>Viridiplantae</taxon>
        <taxon>Streptophyta</taxon>
        <taxon>Embryophyta</taxon>
        <taxon>Tracheophyta</taxon>
        <taxon>Spermatophyta</taxon>
        <taxon>Pinopsida</taxon>
        <taxon>Pinidae</taxon>
        <taxon>Conifers I</taxon>
        <taxon>Pinales</taxon>
        <taxon>Pinaceae</taxon>
        <taxon>Picea</taxon>
    </lineage>
</organism>
<reference evidence="1" key="1">
    <citation type="submission" date="2010-04" db="EMBL/GenBank/DDBJ databases">
        <authorList>
            <person name="Reid K.E."/>
            <person name="Liao N."/>
            <person name="Chan S."/>
            <person name="Docking R."/>
            <person name="Taylor G."/>
            <person name="Moore R."/>
            <person name="Mayo M."/>
            <person name="Munro S."/>
            <person name="King J."/>
            <person name="Yanchuk A."/>
            <person name="Holt R."/>
            <person name="Jones S."/>
            <person name="Marra M."/>
            <person name="Ritland C.E."/>
            <person name="Ritland K."/>
            <person name="Bohlmann J."/>
        </authorList>
    </citation>
    <scope>NUCLEOTIDE SEQUENCE</scope>
    <source>
        <tissue evidence="1">Bud</tissue>
    </source>
</reference>